<organism evidence="1 2">
    <name type="scientific">Actinokineospora globicatena</name>
    <dbReference type="NCBI Taxonomy" id="103729"/>
    <lineage>
        <taxon>Bacteria</taxon>
        <taxon>Bacillati</taxon>
        <taxon>Actinomycetota</taxon>
        <taxon>Actinomycetes</taxon>
        <taxon>Pseudonocardiales</taxon>
        <taxon>Pseudonocardiaceae</taxon>
        <taxon>Actinokineospora</taxon>
    </lineage>
</organism>
<dbReference type="Pfam" id="PF18928">
    <property type="entry name" value="DUF5677"/>
    <property type="match status" value="1"/>
</dbReference>
<dbReference type="EMBL" id="BSSD01000001">
    <property type="protein sequence ID" value="GLW90294.1"/>
    <property type="molecule type" value="Genomic_DNA"/>
</dbReference>
<dbReference type="InterPro" id="IPR043733">
    <property type="entry name" value="DUF5677"/>
</dbReference>
<proteinExistence type="predicted"/>
<protein>
    <submittedName>
        <fullName evidence="1">Uncharacterized protein</fullName>
    </submittedName>
</protein>
<dbReference type="AlphaFoldDB" id="A0A9W6QKS0"/>
<keyword evidence="2" id="KW-1185">Reference proteome</keyword>
<name>A0A9W6QKS0_9PSEU</name>
<reference evidence="1" key="1">
    <citation type="submission" date="2023-02" db="EMBL/GenBank/DDBJ databases">
        <title>Actinokineospora globicatena NBRC 15670.</title>
        <authorList>
            <person name="Ichikawa N."/>
            <person name="Sato H."/>
            <person name="Tonouchi N."/>
        </authorList>
    </citation>
    <scope>NUCLEOTIDE SEQUENCE</scope>
    <source>
        <strain evidence="1">NBRC 15670</strain>
    </source>
</reference>
<sequence>MNHEDSILLNFAADQANKKIQSGEMPSEDFDQLVEVLNEACEHMVREARELAPQWYTLSAKASKLRTRWRRLHDIRVGRAIGKRYARAFLLFEESLGAAEFINLQLIEAYSRWVRATPESERMSNLFGQPNLFGGHQLKVLILLAMHARSIVIASEILQLLKAGFHEGAAARARTLYELSIKATLIAVDEYKGGYGLAERFYVSAHGDDKKYRNLTGQPFDDESQQVYDLAKSVWGSDFFSSEHNWARPIIPGASNRRLTFKDLEQAAGAEELRHTYLEYSRSVHAGPLTLIQGTDFNKRYLNNMRTEVDIHRTGRIGQSASFSIEVVTEILTKCISTETKEWDSYLALSQFVHTIDRANSTFVAAFEKCAPRQVE</sequence>
<comment type="caution">
    <text evidence="1">The sequence shown here is derived from an EMBL/GenBank/DDBJ whole genome shotgun (WGS) entry which is preliminary data.</text>
</comment>
<evidence type="ECO:0000313" key="1">
    <source>
        <dbReference type="EMBL" id="GLW90294.1"/>
    </source>
</evidence>
<dbReference type="Proteomes" id="UP001165042">
    <property type="component" value="Unassembled WGS sequence"/>
</dbReference>
<dbReference type="RefSeq" id="WP_285608176.1">
    <property type="nucleotide sequence ID" value="NZ_BSSD01000001.1"/>
</dbReference>
<accession>A0A9W6QKS0</accession>
<evidence type="ECO:0000313" key="2">
    <source>
        <dbReference type="Proteomes" id="UP001165042"/>
    </source>
</evidence>
<gene>
    <name evidence="1" type="ORF">Aglo03_11100</name>
</gene>